<dbReference type="InterPro" id="IPR036291">
    <property type="entry name" value="NAD(P)-bd_dom_sf"/>
</dbReference>
<sequence>MTDGQRTERRPSIGVIGAGWLGGTVGRALARAGYEVVLSTRHPERLKRDVAGLATARAGSVDEAAACEVIVMATPYDAMPDYGARFAEHFAGKVVIDATNPSGSSRLGIEGARIGVGALSQGYFPAAKLVRCFCAVDATCIEDTHGYGESATLGVPLAGDDAEAMALAARLVRDTGCDPVVTGGLETARLFQRGAPGFRANTDADRLRSLMGVTQSA</sequence>
<dbReference type="AlphaFoldDB" id="A0A2T6A7F6"/>
<dbReference type="PANTHER" id="PTHR14239:SF10">
    <property type="entry name" value="REDUCTASE"/>
    <property type="match status" value="1"/>
</dbReference>
<dbReference type="RefSeq" id="WP_158274112.1">
    <property type="nucleotide sequence ID" value="NZ_BMEZ01000035.1"/>
</dbReference>
<evidence type="ECO:0000313" key="3">
    <source>
        <dbReference type="EMBL" id="PTX39768.1"/>
    </source>
</evidence>
<evidence type="ECO:0000313" key="4">
    <source>
        <dbReference type="Proteomes" id="UP000244069"/>
    </source>
</evidence>
<keyword evidence="4" id="KW-1185">Reference proteome</keyword>
<dbReference type="Gene3D" id="3.40.50.720">
    <property type="entry name" value="NAD(P)-binding Rossmann-like Domain"/>
    <property type="match status" value="1"/>
</dbReference>
<evidence type="ECO:0000256" key="1">
    <source>
        <dbReference type="ARBA" id="ARBA00023002"/>
    </source>
</evidence>
<dbReference type="GO" id="GO:0016491">
    <property type="term" value="F:oxidoreductase activity"/>
    <property type="evidence" value="ECO:0007669"/>
    <property type="project" value="UniProtKB-KW"/>
</dbReference>
<name>A0A2T6A7F6_9RHOB</name>
<dbReference type="PANTHER" id="PTHR14239">
    <property type="entry name" value="DUDULIN-RELATED"/>
    <property type="match status" value="1"/>
</dbReference>
<keyword evidence="1" id="KW-0560">Oxidoreductase</keyword>
<protein>
    <recommendedName>
        <fullName evidence="2">Pyrroline-5-carboxylate reductase catalytic N-terminal domain-containing protein</fullName>
    </recommendedName>
</protein>
<evidence type="ECO:0000259" key="2">
    <source>
        <dbReference type="Pfam" id="PF03807"/>
    </source>
</evidence>
<dbReference type="Pfam" id="PF03807">
    <property type="entry name" value="F420_oxidored"/>
    <property type="match status" value="1"/>
</dbReference>
<gene>
    <name evidence="3" type="ORF">C8N44_13611</name>
</gene>
<proteinExistence type="predicted"/>
<dbReference type="InterPro" id="IPR051267">
    <property type="entry name" value="STEAP_metalloreductase"/>
</dbReference>
<accession>A0A2T6A7F6</accession>
<comment type="caution">
    <text evidence="3">The sequence shown here is derived from an EMBL/GenBank/DDBJ whole genome shotgun (WGS) entry which is preliminary data.</text>
</comment>
<reference evidence="3 4" key="1">
    <citation type="submission" date="2018-04" db="EMBL/GenBank/DDBJ databases">
        <title>Genomic Encyclopedia of Archaeal and Bacterial Type Strains, Phase II (KMG-II): from individual species to whole genera.</title>
        <authorList>
            <person name="Goeker M."/>
        </authorList>
    </citation>
    <scope>NUCLEOTIDE SEQUENCE [LARGE SCALE GENOMIC DNA]</scope>
    <source>
        <strain evidence="3 4">DSM 29329</strain>
    </source>
</reference>
<dbReference type="OrthoDB" id="5524287at2"/>
<dbReference type="InterPro" id="IPR028939">
    <property type="entry name" value="P5C_Rdtase_cat_N"/>
</dbReference>
<dbReference type="EMBL" id="QBKN01000036">
    <property type="protein sequence ID" value="PTX39768.1"/>
    <property type="molecule type" value="Genomic_DNA"/>
</dbReference>
<organism evidence="3 4">
    <name type="scientific">Allosediminivita pacifica</name>
    <dbReference type="NCBI Taxonomy" id="1267769"/>
    <lineage>
        <taxon>Bacteria</taxon>
        <taxon>Pseudomonadati</taxon>
        <taxon>Pseudomonadota</taxon>
        <taxon>Alphaproteobacteria</taxon>
        <taxon>Rhodobacterales</taxon>
        <taxon>Paracoccaceae</taxon>
        <taxon>Allosediminivita</taxon>
    </lineage>
</organism>
<feature type="domain" description="Pyrroline-5-carboxylate reductase catalytic N-terminal" evidence="2">
    <location>
        <begin position="13"/>
        <end position="101"/>
    </location>
</feature>
<dbReference type="Proteomes" id="UP000244069">
    <property type="component" value="Unassembled WGS sequence"/>
</dbReference>
<dbReference type="SUPFAM" id="SSF51735">
    <property type="entry name" value="NAD(P)-binding Rossmann-fold domains"/>
    <property type="match status" value="1"/>
</dbReference>